<dbReference type="Proteomes" id="UP001224775">
    <property type="component" value="Unassembled WGS sequence"/>
</dbReference>
<evidence type="ECO:0000313" key="4">
    <source>
        <dbReference type="Proteomes" id="UP001224775"/>
    </source>
</evidence>
<organism evidence="3 4">
    <name type="scientific">Skeletonema marinoi</name>
    <dbReference type="NCBI Taxonomy" id="267567"/>
    <lineage>
        <taxon>Eukaryota</taxon>
        <taxon>Sar</taxon>
        <taxon>Stramenopiles</taxon>
        <taxon>Ochrophyta</taxon>
        <taxon>Bacillariophyta</taxon>
        <taxon>Coscinodiscophyceae</taxon>
        <taxon>Thalassiosirophycidae</taxon>
        <taxon>Thalassiosirales</taxon>
        <taxon>Skeletonemataceae</taxon>
        <taxon>Skeletonema</taxon>
        <taxon>Skeletonema marinoi-dohrnii complex</taxon>
    </lineage>
</organism>
<gene>
    <name evidence="3" type="ORF">QTG54_005054</name>
</gene>
<comment type="caution">
    <text evidence="3">The sequence shown here is derived from an EMBL/GenBank/DDBJ whole genome shotgun (WGS) entry which is preliminary data.</text>
</comment>
<feature type="region of interest" description="Disordered" evidence="2">
    <location>
        <begin position="18"/>
        <end position="38"/>
    </location>
</feature>
<feature type="coiled-coil region" evidence="1">
    <location>
        <begin position="127"/>
        <end position="179"/>
    </location>
</feature>
<name>A0AAD9DEB1_9STRA</name>
<protein>
    <submittedName>
        <fullName evidence="3">Uncharacterized protein</fullName>
    </submittedName>
</protein>
<evidence type="ECO:0000256" key="2">
    <source>
        <dbReference type="SAM" id="MobiDB-lite"/>
    </source>
</evidence>
<keyword evidence="1" id="KW-0175">Coiled coil</keyword>
<proteinExistence type="predicted"/>
<reference evidence="3" key="1">
    <citation type="submission" date="2023-06" db="EMBL/GenBank/DDBJ databases">
        <title>Survivors Of The Sea: Transcriptome response of Skeletonema marinoi to long-term dormancy.</title>
        <authorList>
            <person name="Pinder M.I.M."/>
            <person name="Kourtchenko O."/>
            <person name="Robertson E.K."/>
            <person name="Larsson T."/>
            <person name="Maumus F."/>
            <person name="Osuna-Cruz C.M."/>
            <person name="Vancaester E."/>
            <person name="Stenow R."/>
            <person name="Vandepoele K."/>
            <person name="Ploug H."/>
            <person name="Bruchert V."/>
            <person name="Godhe A."/>
            <person name="Topel M."/>
        </authorList>
    </citation>
    <scope>NUCLEOTIDE SEQUENCE</scope>
    <source>
        <strain evidence="3">R05AC</strain>
    </source>
</reference>
<sequence length="247" mass="27336">MTFKEMFLARRLVSKSKQNTGTEADDWSDADGRIDSFDESRDELNPLERFFSDAASVLSGAATEVASVTGPVLSGAATEVGSVVEDVTSIIAADAELDAEKEVKKSLSKSNKEREEWKKVKGSPSTLAKELKKLDKLERKVEKAEKQIMKNIMKTEKQIDKAEQEQTKTRLKIKALSHKFELQSMMQDDDDDDNDEMADERVREVLKDGAGGLAVAGEEVVGYVPRLVTSVNRTATKKIFPVDGDCE</sequence>
<dbReference type="AlphaFoldDB" id="A0AAD9DEB1"/>
<evidence type="ECO:0000313" key="3">
    <source>
        <dbReference type="EMBL" id="KAK1744521.1"/>
    </source>
</evidence>
<keyword evidence="4" id="KW-1185">Reference proteome</keyword>
<dbReference type="EMBL" id="JATAAI010000007">
    <property type="protein sequence ID" value="KAK1744521.1"/>
    <property type="molecule type" value="Genomic_DNA"/>
</dbReference>
<evidence type="ECO:0000256" key="1">
    <source>
        <dbReference type="SAM" id="Coils"/>
    </source>
</evidence>
<accession>A0AAD9DEB1</accession>